<dbReference type="SUPFAM" id="SSF57850">
    <property type="entry name" value="RING/U-box"/>
    <property type="match status" value="1"/>
</dbReference>
<sequence>MDKIIIESSLVNSLFKCPLCNELIHSATVINECLHRFCKLCITNYFQNSNNNTCPICQMTIMNPLETLKSDLTFQRLLYKIFQRKIACKSSLLTTNESTDTKIYVQLEYWNISLDLFPNESPIELSKCYLECLANTPLLSIEKFLRIKYSLLSTIKIDLFYKTFLLNTDKERLNDICYCFDIRNKTLDIRFVISPYGYQAILQRIHQSKQPSPLKIEILVPTISSSLSSTGSIDSTLKVKLCRSQSSTNDWYIPQSIELPDLINSCENRTKYKKTLLKKKFNKPRRRIRFIPTMVKVPPSIFDCLSNNRYDFNTFQSNEKMINTVSNTKSMISIPKTICKVSPYIRESSSSIIESSFLEKSSLFDNSPLDLSLK</sequence>
<dbReference type="EMBL" id="CAJNOE010000934">
    <property type="protein sequence ID" value="CAF1361477.1"/>
    <property type="molecule type" value="Genomic_DNA"/>
</dbReference>
<dbReference type="InterPro" id="IPR013083">
    <property type="entry name" value="Znf_RING/FYVE/PHD"/>
</dbReference>
<dbReference type="InterPro" id="IPR018957">
    <property type="entry name" value="Znf_C3HC4_RING-type"/>
</dbReference>
<keyword evidence="2 4" id="KW-0863">Zinc-finger</keyword>
<evidence type="ECO:0000256" key="2">
    <source>
        <dbReference type="ARBA" id="ARBA00022771"/>
    </source>
</evidence>
<organism evidence="6 8">
    <name type="scientific">Adineta steineri</name>
    <dbReference type="NCBI Taxonomy" id="433720"/>
    <lineage>
        <taxon>Eukaryota</taxon>
        <taxon>Metazoa</taxon>
        <taxon>Spiralia</taxon>
        <taxon>Gnathifera</taxon>
        <taxon>Rotifera</taxon>
        <taxon>Eurotatoria</taxon>
        <taxon>Bdelloidea</taxon>
        <taxon>Adinetida</taxon>
        <taxon>Adinetidae</taxon>
        <taxon>Adineta</taxon>
    </lineage>
</organism>
<dbReference type="SMART" id="SM00184">
    <property type="entry name" value="RING"/>
    <property type="match status" value="1"/>
</dbReference>
<protein>
    <recommendedName>
        <fullName evidence="5">RING-type domain-containing protein</fullName>
    </recommendedName>
</protein>
<dbReference type="InterPro" id="IPR044807">
    <property type="entry name" value="DRIP1-like"/>
</dbReference>
<evidence type="ECO:0000259" key="5">
    <source>
        <dbReference type="PROSITE" id="PS50089"/>
    </source>
</evidence>
<name>A0A815HZ24_9BILA</name>
<dbReference type="InterPro" id="IPR017907">
    <property type="entry name" value="Znf_RING_CS"/>
</dbReference>
<evidence type="ECO:0000256" key="4">
    <source>
        <dbReference type="PROSITE-ProRule" id="PRU00175"/>
    </source>
</evidence>
<dbReference type="PROSITE" id="PS50089">
    <property type="entry name" value="ZF_RING_2"/>
    <property type="match status" value="1"/>
</dbReference>
<reference evidence="6" key="1">
    <citation type="submission" date="2021-02" db="EMBL/GenBank/DDBJ databases">
        <authorList>
            <person name="Nowell W R."/>
        </authorList>
    </citation>
    <scope>NUCLEOTIDE SEQUENCE</scope>
</reference>
<dbReference type="PANTHER" id="PTHR46293">
    <property type="entry name" value="E3 UBIQUITIN PROTEIN LIGASE DRIP1"/>
    <property type="match status" value="1"/>
</dbReference>
<proteinExistence type="predicted"/>
<accession>A0A815HZ24</accession>
<keyword evidence="3" id="KW-0862">Zinc</keyword>
<dbReference type="Proteomes" id="UP000663868">
    <property type="component" value="Unassembled WGS sequence"/>
</dbReference>
<evidence type="ECO:0000313" key="7">
    <source>
        <dbReference type="EMBL" id="CAF3954003.1"/>
    </source>
</evidence>
<comment type="caution">
    <text evidence="6">The sequence shown here is derived from an EMBL/GenBank/DDBJ whole genome shotgun (WGS) entry which is preliminary data.</text>
</comment>
<keyword evidence="1" id="KW-0479">Metal-binding</keyword>
<dbReference type="Proteomes" id="UP000663860">
    <property type="component" value="Unassembled WGS sequence"/>
</dbReference>
<dbReference type="AlphaFoldDB" id="A0A815HZ24"/>
<dbReference type="Gene3D" id="3.10.20.90">
    <property type="entry name" value="Phosphatidylinositol 3-kinase Catalytic Subunit, Chain A, domain 1"/>
    <property type="match status" value="1"/>
</dbReference>
<dbReference type="GO" id="GO:0008270">
    <property type="term" value="F:zinc ion binding"/>
    <property type="evidence" value="ECO:0007669"/>
    <property type="project" value="UniProtKB-KW"/>
</dbReference>
<dbReference type="GO" id="GO:0004842">
    <property type="term" value="F:ubiquitin-protein transferase activity"/>
    <property type="evidence" value="ECO:0007669"/>
    <property type="project" value="InterPro"/>
</dbReference>
<evidence type="ECO:0000313" key="8">
    <source>
        <dbReference type="Proteomes" id="UP000663860"/>
    </source>
</evidence>
<dbReference type="Pfam" id="PF00097">
    <property type="entry name" value="zf-C3HC4"/>
    <property type="match status" value="1"/>
</dbReference>
<dbReference type="EMBL" id="CAJOBB010002267">
    <property type="protein sequence ID" value="CAF3954003.1"/>
    <property type="molecule type" value="Genomic_DNA"/>
</dbReference>
<evidence type="ECO:0000256" key="3">
    <source>
        <dbReference type="ARBA" id="ARBA00022833"/>
    </source>
</evidence>
<evidence type="ECO:0000313" key="6">
    <source>
        <dbReference type="EMBL" id="CAF1361477.1"/>
    </source>
</evidence>
<dbReference type="InterPro" id="IPR001841">
    <property type="entry name" value="Znf_RING"/>
</dbReference>
<gene>
    <name evidence="6" type="ORF">IZO911_LOCUS37344</name>
    <name evidence="7" type="ORF">KXQ929_LOCUS25783</name>
</gene>
<feature type="domain" description="RING-type" evidence="5">
    <location>
        <begin position="17"/>
        <end position="58"/>
    </location>
</feature>
<dbReference type="PROSITE" id="PS00518">
    <property type="entry name" value="ZF_RING_1"/>
    <property type="match status" value="1"/>
</dbReference>
<evidence type="ECO:0000256" key="1">
    <source>
        <dbReference type="ARBA" id="ARBA00022723"/>
    </source>
</evidence>
<dbReference type="Gene3D" id="3.30.40.10">
    <property type="entry name" value="Zinc/RING finger domain, C3HC4 (zinc finger)"/>
    <property type="match status" value="1"/>
</dbReference>